<dbReference type="Proteomes" id="UP000663864">
    <property type="component" value="Unassembled WGS sequence"/>
</dbReference>
<evidence type="ECO:0000313" key="4">
    <source>
        <dbReference type="EMBL" id="CAF1165203.1"/>
    </source>
</evidence>
<dbReference type="Pfam" id="PF02338">
    <property type="entry name" value="OTU"/>
    <property type="match status" value="1"/>
</dbReference>
<dbReference type="InterPro" id="IPR003323">
    <property type="entry name" value="OTU_dom"/>
</dbReference>
<dbReference type="SUPFAM" id="SSF52540">
    <property type="entry name" value="P-loop containing nucleoside triphosphate hydrolases"/>
    <property type="match status" value="2"/>
</dbReference>
<keyword evidence="1" id="KW-0233">DNA recombination</keyword>
<evidence type="ECO:0000256" key="1">
    <source>
        <dbReference type="RuleBase" id="RU363044"/>
    </source>
</evidence>
<comment type="catalytic activity">
    <reaction evidence="1">
        <text>ATP + H2O = ADP + phosphate + H(+)</text>
        <dbReference type="Rhea" id="RHEA:13065"/>
        <dbReference type="ChEBI" id="CHEBI:15377"/>
        <dbReference type="ChEBI" id="CHEBI:15378"/>
        <dbReference type="ChEBI" id="CHEBI:30616"/>
        <dbReference type="ChEBI" id="CHEBI:43474"/>
        <dbReference type="ChEBI" id="CHEBI:456216"/>
        <dbReference type="EC" id="5.6.2.3"/>
    </reaction>
</comment>
<dbReference type="CDD" id="cd22791">
    <property type="entry name" value="OTU_VRTN"/>
    <property type="match status" value="1"/>
</dbReference>
<dbReference type="InterPro" id="IPR025476">
    <property type="entry name" value="Helitron_helicase-like"/>
</dbReference>
<dbReference type="GO" id="GO:0005524">
    <property type="term" value="F:ATP binding"/>
    <property type="evidence" value="ECO:0007669"/>
    <property type="project" value="UniProtKB-KW"/>
</dbReference>
<keyword evidence="1" id="KW-0347">Helicase</keyword>
<evidence type="ECO:0000313" key="5">
    <source>
        <dbReference type="Proteomes" id="UP000663864"/>
    </source>
</evidence>
<feature type="compositionally biased region" description="Basic and acidic residues" evidence="2">
    <location>
        <begin position="1388"/>
        <end position="1404"/>
    </location>
</feature>
<feature type="region of interest" description="Disordered" evidence="2">
    <location>
        <begin position="1385"/>
        <end position="1404"/>
    </location>
</feature>
<feature type="compositionally biased region" description="Basic and acidic residues" evidence="2">
    <location>
        <begin position="292"/>
        <end position="303"/>
    </location>
</feature>
<organism evidence="4 5">
    <name type="scientific">Rotaria sordida</name>
    <dbReference type="NCBI Taxonomy" id="392033"/>
    <lineage>
        <taxon>Eukaryota</taxon>
        <taxon>Metazoa</taxon>
        <taxon>Spiralia</taxon>
        <taxon>Gnathifera</taxon>
        <taxon>Rotifera</taxon>
        <taxon>Eurotatoria</taxon>
        <taxon>Bdelloidea</taxon>
        <taxon>Philodinida</taxon>
        <taxon>Philodinidae</taxon>
        <taxon>Rotaria</taxon>
    </lineage>
</organism>
<dbReference type="PANTHER" id="PTHR47642">
    <property type="entry name" value="ATP-DEPENDENT DNA HELICASE"/>
    <property type="match status" value="1"/>
</dbReference>
<dbReference type="GO" id="GO:0043139">
    <property type="term" value="F:5'-3' DNA helicase activity"/>
    <property type="evidence" value="ECO:0007669"/>
    <property type="project" value="UniProtKB-EC"/>
</dbReference>
<sequence>MTRGLKFTRLLQRLQKCSESIMYHDEINSVVQRIKQMESTTIPFQFHPIQVFDETKHVVDVIAKEYLQKATGDTHHLVPVDVFGDGNCLYHSIVVFMNNPLVTVSELRVRTIMELITNENYYQTMYSQYLGPTDIAIKAICKNYTFSELYEIAALCNVLQCNIRSVYPKIDFHHHMAIWDNLFTPIPPVSSNCNMVILWSNALNEKDAREMHNGTWRPNHFVPLMLPSIRNEFNNASQSASLVVTPEKKTFKNNTVTQIRVPEFQSSASRRLRSGDNVGNDSVQSNISGSIQKEKNNKEERRQVQLQKKRERSRSSRMNETEEQRQIRLQKDRERSRSSRIKKTEEQRQNRLQKDRERTQSNRKNESQEQRQIRREQQKKRSQVNRTKKKFDKQKNENTGTEQDSIRSPWPEPIPRDLKDTRLQQFLEQMSMTKLAEITCAVCNIRTPEKDSKKIPISKIPNIHLLKVSEEVKTLIKNSGENTAIFTDDNNIQTTSHIKKHIPKFSAANNMWLGDIPTELQGLTIPEEKLISLYRHNSCVIKLQSPFHSATTAQTALKGNCVTFLQNVPNIVNSLPLTLADLCDTLKVIFIGARPPDHLHLKKVLTVRKKKIIQALQWLKKYNILYQNVNINLENIAQLPEDDVPECIMSTLEQKIGDEEAQSERTGYVPDPLLNPKECTTADVIPISNSGVLDVNGSSISSDEIANYFLHKLKNNENKDQTVTENIYLIPHSSKPVNEYFNPKLLTGLYPALFCYGRGAPEDQSRPIEIKFKDHIRYLLSYNDRRFETNHSFIFVVFNLLQRRDACFHAQLIATKPYFQANANEIHTLNRSNSALNKLLQHIKTVGGRVMGSAYSRTALRTRIHALIFNQGLSSIFLTLNPADTHSPVVLYVAGVKLNLDNVQNEQLMDTYRRAEIIASHPVGTAKFFHLLITNILDTMIMGGVLGPVKAYFGTVETQGRGSLHLHLLIWLDHDMKPADMKEKIQDATFRNKLKAYLEDIIKEGLDDFKDKQVIESSDVVPRPFNTPTRLSQDNIYTALRTIDLTDFAENTDKFPIPSTPAKQHQSSLSIPYRSPLIPCRSPIVTPLPQTLAHDRSTIDMNISYDQLNLLPACLPTPNPSSPNFISRFRADVTQLVESGNTHKHSDRCYKYYNANRGDKKICCMRMPRKLVPVSTIDPDTGHISMRRSDPWINNFNEYLISACRSNMDIKFIWTGSDAKALVYYITDYVTKMSLSFHDTFSLVQKSITSLQNSNNQLDNENIIEKSRKLVLRCYNTLASQQELSGVQVASCLMNWNDHYTTHKFQDVIDNEDVYDDEIINGENSDEEHFQVQSTEDKNNFILVNTRIDYQYRSDNLNNTCLYDFVGTFYRKKINETDLKYLSNASTTEKRQDNQKGRPSNERFSFQEEHPQAATHILMKYSQLHVPVLYGPQISRQDRDDTRERYNRALLTLFVPWRNAIDLCDVDETWEDAFESRKDLISAHSWKIIENIQLLHECKKDRDEHLLQVIAEAQVENDSIDPAFLPSNQDADSEYEVDDIDDLIQLIGNVDEFTVAAINATKNSTENVYIRETVEAVEKVGRFNHMNQHDQHVSNTVIDRQIVPFVSATPNLIKLNSKWQDQLKIEKERVRRSLISGKHSKDDDTLDFNDVTDAVITVINPYNNQSNFEKYSSIPPVLVVKNNFSAQNSIIDEFTLNKEQRAAFLIITNHLDGDSRCRKDVIDNEDVYDDEIINDENSGEEHFQVQSTEDKNNFILVNTRIDYQYRSENLNNTCLYDFSSTFYKKKVNETDLKYLSKSSTTEKRQDNQKGRPSNERFSFQEEHPQATTHILMKYSQLHVPVLYGPQIPRQDRDDTRERYNRALLTLFVPWRNAVDLCDINQTWEDAFESRKNLISAHSWKIIQNIQLLHECKKDRDEHLLQVIAEAQVENDSIDPAFLPSNQDAHGEYEVDDIDDLIQLIGNVDECTAAAANATKKSTENVYIRETVEAVEKVGRFNHMNQHDQRFPNSIIDRQIVAFVSATPNLIRLNSKWQDQLKVEKERVRRSLISGKHSKDDDILDFNDATDAVVTVVNPYNDRNNFEKYSSIPSVLVVKNNFSAQNSIIDEFTLNKEQRAAFLIITNHLDGDSRCRTGDNNGQLIMCIPGCGGTGKSQLIRALTKYFFITKRIQMMRKLAPTGIAAAEIDGMTIHSFLGEQRNSGKPRTIKPGDSKLEKEWRPVEYLLIDEMSMVGLTLLAKLNRIICSAKHVDPQVPFGGVNVIFFGDHLQYRPVYDSPLHTDFSLPSKKKQGKPSSEKEIQQRVARSLILQINCVAKLTQQMRTEDLRYLQLLDRLRHGQCNYDDYELLQTRVVGQPSIESLHDSPWNKAPILVFRNEVRTQLNNKAAIHNATQIGHPPMVCVAQDTCNGKPVEDPILVKRLLALSDSKTEHLPGLLPFVPGMPVILTQNIATELGLINGINGIFRQLVYHEESVSTESLSEIFPNNTQYIRRPIYALIEITKSKIECKLEDLQPKLIPIPLVEQTFRVDVADILPKDKKPKSNQKTILSIKRSALPLVPAYCITTHKSQGQTLNKVVIDLKLPNETDDIAAVYVPLSRVKRLVDLAILRPFDYKVLLMKPNKSQVAEMERLDQLYTNTQRRFSEWFQ</sequence>
<keyword evidence="1" id="KW-0378">Hydrolase</keyword>
<evidence type="ECO:0000259" key="3">
    <source>
        <dbReference type="PROSITE" id="PS50802"/>
    </source>
</evidence>
<comment type="similarity">
    <text evidence="1">Belongs to the helicase family.</text>
</comment>
<dbReference type="InterPro" id="IPR027417">
    <property type="entry name" value="P-loop_NTPase"/>
</dbReference>
<feature type="region of interest" description="Disordered" evidence="2">
    <location>
        <begin position="267"/>
        <end position="416"/>
    </location>
</feature>
<dbReference type="InterPro" id="IPR047273">
    <property type="entry name" value="VRTN_OTU_dom"/>
</dbReference>
<keyword evidence="1" id="KW-0067">ATP-binding</keyword>
<feature type="domain" description="OTU" evidence="3">
    <location>
        <begin position="77"/>
        <end position="189"/>
    </location>
</feature>
<dbReference type="InterPro" id="IPR051055">
    <property type="entry name" value="PIF1_helicase"/>
</dbReference>
<keyword evidence="1" id="KW-0227">DNA damage</keyword>
<dbReference type="EMBL" id="CAJNOT010001213">
    <property type="protein sequence ID" value="CAF1165203.1"/>
    <property type="molecule type" value="Genomic_DNA"/>
</dbReference>
<dbReference type="GO" id="GO:0016787">
    <property type="term" value="F:hydrolase activity"/>
    <property type="evidence" value="ECO:0007669"/>
    <property type="project" value="UniProtKB-KW"/>
</dbReference>
<comment type="caution">
    <text evidence="4">The sequence shown here is derived from an EMBL/GenBank/DDBJ whole genome shotgun (WGS) entry which is preliminary data.</text>
</comment>
<comment type="cofactor">
    <cofactor evidence="1">
        <name>Mg(2+)</name>
        <dbReference type="ChEBI" id="CHEBI:18420"/>
    </cofactor>
</comment>
<dbReference type="Gene3D" id="3.90.70.80">
    <property type="match status" value="1"/>
</dbReference>
<feature type="compositionally biased region" description="Basic residues" evidence="2">
    <location>
        <begin position="377"/>
        <end position="392"/>
    </location>
</feature>
<feature type="region of interest" description="Disordered" evidence="2">
    <location>
        <begin position="1797"/>
        <end position="1819"/>
    </location>
</feature>
<dbReference type="PROSITE" id="PS50802">
    <property type="entry name" value="OTU"/>
    <property type="match status" value="1"/>
</dbReference>
<keyword evidence="1" id="KW-0547">Nucleotide-binding</keyword>
<reference evidence="4" key="1">
    <citation type="submission" date="2021-02" db="EMBL/GenBank/DDBJ databases">
        <authorList>
            <person name="Nowell W R."/>
        </authorList>
    </citation>
    <scope>NUCLEOTIDE SEQUENCE</scope>
</reference>
<name>A0A814TTK0_9BILA</name>
<dbReference type="CDD" id="cd18809">
    <property type="entry name" value="SF1_C_RecD"/>
    <property type="match status" value="1"/>
</dbReference>
<dbReference type="GO" id="GO:0006281">
    <property type="term" value="P:DNA repair"/>
    <property type="evidence" value="ECO:0007669"/>
    <property type="project" value="UniProtKB-KW"/>
</dbReference>
<dbReference type="EC" id="5.6.2.3" evidence="1"/>
<dbReference type="Pfam" id="PF05970">
    <property type="entry name" value="PIF1"/>
    <property type="match status" value="1"/>
</dbReference>
<proteinExistence type="inferred from homology"/>
<dbReference type="GO" id="GO:0000723">
    <property type="term" value="P:telomere maintenance"/>
    <property type="evidence" value="ECO:0007669"/>
    <property type="project" value="InterPro"/>
</dbReference>
<evidence type="ECO:0000256" key="2">
    <source>
        <dbReference type="SAM" id="MobiDB-lite"/>
    </source>
</evidence>
<dbReference type="Gene3D" id="3.40.50.300">
    <property type="entry name" value="P-loop containing nucleotide triphosphate hydrolases"/>
    <property type="match status" value="1"/>
</dbReference>
<feature type="compositionally biased region" description="Polar residues" evidence="2">
    <location>
        <begin position="277"/>
        <end position="291"/>
    </location>
</feature>
<gene>
    <name evidence="4" type="ORF">ZHD862_LOCUS20911</name>
</gene>
<dbReference type="Pfam" id="PF20209">
    <property type="entry name" value="DUF6570"/>
    <property type="match status" value="1"/>
</dbReference>
<dbReference type="InterPro" id="IPR046700">
    <property type="entry name" value="DUF6570"/>
</dbReference>
<dbReference type="InterPro" id="IPR010285">
    <property type="entry name" value="DNA_helicase_pif1-like_DEAD"/>
</dbReference>
<protein>
    <recommendedName>
        <fullName evidence="1">ATP-dependent DNA helicase</fullName>
        <ecNumber evidence="1">5.6.2.3</ecNumber>
    </recommendedName>
</protein>
<accession>A0A814TTK0</accession>
<dbReference type="GO" id="GO:0006310">
    <property type="term" value="P:DNA recombination"/>
    <property type="evidence" value="ECO:0007669"/>
    <property type="project" value="UniProtKB-KW"/>
</dbReference>
<keyword evidence="1" id="KW-0234">DNA repair</keyword>
<dbReference type="Pfam" id="PF14214">
    <property type="entry name" value="Helitron_like_N"/>
    <property type="match status" value="1"/>
</dbReference>
<feature type="compositionally biased region" description="Basic and acidic residues" evidence="2">
    <location>
        <begin position="313"/>
        <end position="376"/>
    </location>
</feature>